<dbReference type="Proteomes" id="UP001231109">
    <property type="component" value="Unassembled WGS sequence"/>
</dbReference>
<keyword evidence="2" id="KW-0378">Hydrolase</keyword>
<gene>
    <name evidence="2" type="ORF">ORJ04_05920</name>
</gene>
<dbReference type="PANTHER" id="PTHR30383">
    <property type="entry name" value="THIOESTERASE 1/PROTEASE 1/LYSOPHOSPHOLIPASE L1"/>
    <property type="match status" value="1"/>
</dbReference>
<dbReference type="InterPro" id="IPR036514">
    <property type="entry name" value="SGNH_hydro_sf"/>
</dbReference>
<protein>
    <submittedName>
        <fullName evidence="2">SGNH/GDSL hydrolase family protein</fullName>
    </submittedName>
</protein>
<evidence type="ECO:0000313" key="2">
    <source>
        <dbReference type="EMBL" id="MDP5135484.1"/>
    </source>
</evidence>
<accession>A0ABT9HWI8</accession>
<dbReference type="PANTHER" id="PTHR30383:SF24">
    <property type="entry name" value="THIOESTERASE 1_PROTEASE 1_LYSOPHOSPHOLIPASE L1"/>
    <property type="match status" value="1"/>
</dbReference>
<dbReference type="InterPro" id="IPR051532">
    <property type="entry name" value="Ester_Hydrolysis_Enzymes"/>
</dbReference>
<reference evidence="2 3" key="1">
    <citation type="submission" date="2022-11" db="EMBL/GenBank/DDBJ databases">
        <title>Viruses from the air-sea interface of a natural surface slick.</title>
        <authorList>
            <person name="Rahlff J."/>
            <person name="Holmfeldt K."/>
        </authorList>
    </citation>
    <scope>NUCLEOTIDE SEQUENCE [LARGE SCALE GENOMIC DNA]</scope>
    <source>
        <strain evidence="2 3">SMS4</strain>
    </source>
</reference>
<name>A0ABT9HWI8_9GAMM</name>
<dbReference type="Gene3D" id="3.40.50.1110">
    <property type="entry name" value="SGNH hydrolase"/>
    <property type="match status" value="1"/>
</dbReference>
<dbReference type="RefSeq" id="WP_305974475.1">
    <property type="nucleotide sequence ID" value="NZ_JAPJDZ010000009.1"/>
</dbReference>
<keyword evidence="3" id="KW-1185">Reference proteome</keyword>
<evidence type="ECO:0000313" key="3">
    <source>
        <dbReference type="Proteomes" id="UP001231109"/>
    </source>
</evidence>
<dbReference type="InterPro" id="IPR013830">
    <property type="entry name" value="SGNH_hydro"/>
</dbReference>
<feature type="domain" description="SGNH hydrolase-type esterase" evidence="1">
    <location>
        <begin position="53"/>
        <end position="224"/>
    </location>
</feature>
<comment type="caution">
    <text evidence="2">The sequence shown here is derived from an EMBL/GenBank/DDBJ whole genome shotgun (WGS) entry which is preliminary data.</text>
</comment>
<evidence type="ECO:0000259" key="1">
    <source>
        <dbReference type="Pfam" id="PF13472"/>
    </source>
</evidence>
<dbReference type="GO" id="GO:0016787">
    <property type="term" value="F:hydrolase activity"/>
    <property type="evidence" value="ECO:0007669"/>
    <property type="project" value="UniProtKB-KW"/>
</dbReference>
<dbReference type="Pfam" id="PF13472">
    <property type="entry name" value="Lipase_GDSL_2"/>
    <property type="match status" value="1"/>
</dbReference>
<proteinExistence type="predicted"/>
<dbReference type="EMBL" id="JAPJDZ010000009">
    <property type="protein sequence ID" value="MDP5135484.1"/>
    <property type="molecule type" value="Genomic_DNA"/>
</dbReference>
<dbReference type="CDD" id="cd01836">
    <property type="entry name" value="FeeA_FeeB_like"/>
    <property type="match status" value="1"/>
</dbReference>
<organism evidence="2 3">
    <name type="scientific">Rheinheimera baltica</name>
    <dbReference type="NCBI Taxonomy" id="67576"/>
    <lineage>
        <taxon>Bacteria</taxon>
        <taxon>Pseudomonadati</taxon>
        <taxon>Pseudomonadota</taxon>
        <taxon>Gammaproteobacteria</taxon>
        <taxon>Chromatiales</taxon>
        <taxon>Chromatiaceae</taxon>
        <taxon>Rheinheimera</taxon>
    </lineage>
</organism>
<sequence length="243" mass="26924">MIIRWLLLTLLCGPLLLWQAKRARKRALYLPEALGRRSGMLGNGEPLRLLICGDSAAAGVGLSQQEQAFCGQLVDLLAERYQVNWQLVAKTGLNSAGLNTLLQQSYSHPNAVYKLDVVVVSIGVNDVTARRSKAEFQKQIRVLLRRLATDFTNPYVLFSAIPPMQHFTALPSPLNYWLGLKAAMLNQALATELSNWPKAQLVYSDLPLTADMFAADGFHPSESGCKTWANIVFDAIERIVKTN</sequence>
<dbReference type="SUPFAM" id="SSF52266">
    <property type="entry name" value="SGNH hydrolase"/>
    <property type="match status" value="1"/>
</dbReference>